<dbReference type="AlphaFoldDB" id="A0A0K8QR46"/>
<organism evidence="3">
    <name type="scientific">Mizugakiibacter sediminis</name>
    <dbReference type="NCBI Taxonomy" id="1475481"/>
    <lineage>
        <taxon>Bacteria</taxon>
        <taxon>Pseudomonadati</taxon>
        <taxon>Pseudomonadota</taxon>
        <taxon>Gammaproteobacteria</taxon>
        <taxon>Lysobacterales</taxon>
        <taxon>Rhodanobacteraceae</taxon>
        <taxon>Mizugakiibacter</taxon>
    </lineage>
</organism>
<dbReference type="STRING" id="1475481.GCA_000953855_02732"/>
<dbReference type="EMBL" id="DF970270">
    <property type="protein sequence ID" value="GAP67360.1"/>
    <property type="molecule type" value="Genomic_DNA"/>
</dbReference>
<name>A0A0K8QR46_9GAMM</name>
<reference evidence="2" key="1">
    <citation type="submission" date="2015-03" db="EMBL/GenBank/DDBJ databases">
        <title>Draft genome sequence of Mizugakiibacter sediminis skMP5.</title>
        <authorList>
            <person name="Watanabe T."/>
            <person name="Kojima H."/>
            <person name="Fukui M."/>
        </authorList>
    </citation>
    <scope>NUCLEOTIDE SEQUENCE</scope>
    <source>
        <strain evidence="2">SkMP5</strain>
    </source>
</reference>
<evidence type="ECO:0000256" key="1">
    <source>
        <dbReference type="SAM" id="MobiDB-lite"/>
    </source>
</evidence>
<keyword evidence="4" id="KW-1185">Reference proteome</keyword>
<dbReference type="OrthoDB" id="6064902at2"/>
<protein>
    <submittedName>
        <fullName evidence="3">Uncharacterized protein</fullName>
    </submittedName>
</protein>
<reference evidence="3" key="2">
    <citation type="submission" date="2015-08" db="EMBL/GenBank/DDBJ databases">
        <title>Complete DNA Sequence of Pseudomonas syringae pv. actinidiae, the Causal Agent of Kiwifruit Canker Disease.</title>
        <authorList>
            <person name="Rikkerink E.H.A."/>
            <person name="Fineran P.C."/>
        </authorList>
    </citation>
    <scope>NUCLEOTIDE SEQUENCE</scope>
    <source>
        <strain evidence="3">SkMP5</strain>
    </source>
</reference>
<dbReference type="Proteomes" id="UP000253740">
    <property type="component" value="Unassembled WGS sequence"/>
</dbReference>
<accession>A0A0K8QR46</accession>
<evidence type="ECO:0000313" key="3">
    <source>
        <dbReference type="EMBL" id="GAP67360.1"/>
    </source>
</evidence>
<dbReference type="HOGENOM" id="CLU_2356617_0_0_6"/>
<sequence length="96" mass="10713">MSDAQFISGLIVKAPHERAPEYVKAKLSIKREELIAWLQGQAGEWINADVKVSAGGKWYAVVDMWKPDNAKQAPREKRKSTPAGRDVPPPDDDLPF</sequence>
<evidence type="ECO:0000313" key="4">
    <source>
        <dbReference type="Proteomes" id="UP000253740"/>
    </source>
</evidence>
<dbReference type="RefSeq" id="WP_062537913.1">
    <property type="nucleotide sequence ID" value="NZ_DF970270.1"/>
</dbReference>
<dbReference type="EMBL" id="DF952378">
    <property type="protein sequence ID" value="GAN43824.1"/>
    <property type="molecule type" value="Genomic_DNA"/>
</dbReference>
<gene>
    <name evidence="2" type="ORF">MBSD_0337</name>
    <name evidence="3" type="ORF">MBSD_n2681</name>
</gene>
<proteinExistence type="predicted"/>
<feature type="region of interest" description="Disordered" evidence="1">
    <location>
        <begin position="69"/>
        <end position="96"/>
    </location>
</feature>
<evidence type="ECO:0000313" key="2">
    <source>
        <dbReference type="EMBL" id="GAN43824.1"/>
    </source>
</evidence>